<feature type="non-terminal residue" evidence="2">
    <location>
        <position position="1"/>
    </location>
</feature>
<feature type="region of interest" description="Disordered" evidence="1">
    <location>
        <begin position="1"/>
        <end position="56"/>
    </location>
</feature>
<dbReference type="AlphaFoldDB" id="A0A5J9WMC9"/>
<evidence type="ECO:0000256" key="1">
    <source>
        <dbReference type="SAM" id="MobiDB-lite"/>
    </source>
</evidence>
<proteinExistence type="predicted"/>
<dbReference type="Gramene" id="TVU49037">
    <property type="protein sequence ID" value="TVU49037"/>
    <property type="gene ID" value="EJB05_00328"/>
</dbReference>
<dbReference type="Proteomes" id="UP000324897">
    <property type="component" value="Chromosome 6"/>
</dbReference>
<dbReference type="EMBL" id="RWGY01000002">
    <property type="protein sequence ID" value="TVU49037.1"/>
    <property type="molecule type" value="Genomic_DNA"/>
</dbReference>
<accession>A0A5J9WMC9</accession>
<reference evidence="2 3" key="1">
    <citation type="journal article" date="2019" name="Sci. Rep.">
        <title>A high-quality genome of Eragrostis curvula grass provides insights into Poaceae evolution and supports new strategies to enhance forage quality.</title>
        <authorList>
            <person name="Carballo J."/>
            <person name="Santos B.A.C.M."/>
            <person name="Zappacosta D."/>
            <person name="Garbus I."/>
            <person name="Selva J.P."/>
            <person name="Gallo C.A."/>
            <person name="Diaz A."/>
            <person name="Albertini E."/>
            <person name="Caccamo M."/>
            <person name="Echenique V."/>
        </authorList>
    </citation>
    <scope>NUCLEOTIDE SEQUENCE [LARGE SCALE GENOMIC DNA]</scope>
    <source>
        <strain evidence="3">cv. Victoria</strain>
        <tissue evidence="2">Leaf</tissue>
    </source>
</reference>
<sequence length="77" mass="8000">TSGLRRVDSGGPTGSGSLRGTAGGDLLNRRRQASASRIGGASKRHPVIVRDPRAHPPGKGCLEVSVRIICETVDLNV</sequence>
<comment type="caution">
    <text evidence="2">The sequence shown here is derived from an EMBL/GenBank/DDBJ whole genome shotgun (WGS) entry which is preliminary data.</text>
</comment>
<protein>
    <submittedName>
        <fullName evidence="2">Uncharacterized protein</fullName>
    </submittedName>
</protein>
<gene>
    <name evidence="2" type="ORF">EJB05_00328</name>
</gene>
<evidence type="ECO:0000313" key="3">
    <source>
        <dbReference type="Proteomes" id="UP000324897"/>
    </source>
</evidence>
<keyword evidence="3" id="KW-1185">Reference proteome</keyword>
<evidence type="ECO:0000313" key="2">
    <source>
        <dbReference type="EMBL" id="TVU49037.1"/>
    </source>
</evidence>
<organism evidence="2 3">
    <name type="scientific">Eragrostis curvula</name>
    <name type="common">weeping love grass</name>
    <dbReference type="NCBI Taxonomy" id="38414"/>
    <lineage>
        <taxon>Eukaryota</taxon>
        <taxon>Viridiplantae</taxon>
        <taxon>Streptophyta</taxon>
        <taxon>Embryophyta</taxon>
        <taxon>Tracheophyta</taxon>
        <taxon>Spermatophyta</taxon>
        <taxon>Magnoliopsida</taxon>
        <taxon>Liliopsida</taxon>
        <taxon>Poales</taxon>
        <taxon>Poaceae</taxon>
        <taxon>PACMAD clade</taxon>
        <taxon>Chloridoideae</taxon>
        <taxon>Eragrostideae</taxon>
        <taxon>Eragrostidinae</taxon>
        <taxon>Eragrostis</taxon>
    </lineage>
</organism>
<name>A0A5J9WMC9_9POAL</name>